<evidence type="ECO:0000256" key="3">
    <source>
        <dbReference type="PROSITE-ProRule" id="PRU00023"/>
    </source>
</evidence>
<dbReference type="InterPro" id="IPR002110">
    <property type="entry name" value="Ankyrin_rpt"/>
</dbReference>
<dbReference type="PROSITE" id="PS50297">
    <property type="entry name" value="ANK_REP_REGION"/>
    <property type="match status" value="2"/>
</dbReference>
<reference evidence="5 6" key="1">
    <citation type="journal article" date="2015" name="Genome Biol. Evol.">
        <title>Comparative Genomics of a Bacterivorous Green Alga Reveals Evolutionary Causalities and Consequences of Phago-Mixotrophic Mode of Nutrition.</title>
        <authorList>
            <person name="Burns J.A."/>
            <person name="Paasch A."/>
            <person name="Narechania A."/>
            <person name="Kim E."/>
        </authorList>
    </citation>
    <scope>NUCLEOTIDE SEQUENCE [LARGE SCALE GENOMIC DNA]</scope>
    <source>
        <strain evidence="5 6">PLY_AMNH</strain>
    </source>
</reference>
<protein>
    <submittedName>
        <fullName evidence="5">Uncharacterized protein</fullName>
    </submittedName>
</protein>
<organism evidence="5 6">
    <name type="scientific">Cymbomonas tetramitiformis</name>
    <dbReference type="NCBI Taxonomy" id="36881"/>
    <lineage>
        <taxon>Eukaryota</taxon>
        <taxon>Viridiplantae</taxon>
        <taxon>Chlorophyta</taxon>
        <taxon>Pyramimonadophyceae</taxon>
        <taxon>Pyramimonadales</taxon>
        <taxon>Pyramimonadaceae</taxon>
        <taxon>Cymbomonas</taxon>
    </lineage>
</organism>
<dbReference type="InterPro" id="IPR036770">
    <property type="entry name" value="Ankyrin_rpt-contain_sf"/>
</dbReference>
<evidence type="ECO:0000313" key="5">
    <source>
        <dbReference type="EMBL" id="KAK3272790.1"/>
    </source>
</evidence>
<dbReference type="InterPro" id="IPR051165">
    <property type="entry name" value="Multifunctional_ANK_Repeat"/>
</dbReference>
<evidence type="ECO:0000313" key="6">
    <source>
        <dbReference type="Proteomes" id="UP001190700"/>
    </source>
</evidence>
<feature type="region of interest" description="Disordered" evidence="4">
    <location>
        <begin position="1"/>
        <end position="23"/>
    </location>
</feature>
<feature type="region of interest" description="Disordered" evidence="4">
    <location>
        <begin position="172"/>
        <end position="194"/>
    </location>
</feature>
<feature type="repeat" description="ANK" evidence="3">
    <location>
        <begin position="91"/>
        <end position="123"/>
    </location>
</feature>
<keyword evidence="6" id="KW-1185">Reference proteome</keyword>
<accession>A0AAE0G7L9</accession>
<dbReference type="EMBL" id="LGRX02008789">
    <property type="protein sequence ID" value="KAK3272790.1"/>
    <property type="molecule type" value="Genomic_DNA"/>
</dbReference>
<evidence type="ECO:0000256" key="4">
    <source>
        <dbReference type="SAM" id="MobiDB-lite"/>
    </source>
</evidence>
<dbReference type="SUPFAM" id="SSF48403">
    <property type="entry name" value="Ankyrin repeat"/>
    <property type="match status" value="1"/>
</dbReference>
<gene>
    <name evidence="5" type="ORF">CYMTET_18930</name>
</gene>
<dbReference type="AlphaFoldDB" id="A0AAE0G7L9"/>
<sequence length="194" mass="20276">MNAKENPSKRQRQSQADDSEISAQGAASLQRSINLDCDGAAIRSLIAKGVIDAQDKTGHTPLFWAVQTGGLDLARELLEGGASMEAAADTNNWTCLHQAALMGEANMVDLLLLHGAQAIAHDSSDGRTPMHIALAHSPHPDQGVVFKLASAGAANMVMHDKDRCAPLHVAAAQGARGNSGDPPRAGADIEARAY</sequence>
<dbReference type="PROSITE" id="PS50088">
    <property type="entry name" value="ANK_REPEAT"/>
    <property type="match status" value="2"/>
</dbReference>
<dbReference type="Proteomes" id="UP001190700">
    <property type="component" value="Unassembled WGS sequence"/>
</dbReference>
<feature type="compositionally biased region" description="Polar residues" evidence="4">
    <location>
        <begin position="13"/>
        <end position="23"/>
    </location>
</feature>
<evidence type="ECO:0000256" key="1">
    <source>
        <dbReference type="ARBA" id="ARBA00022737"/>
    </source>
</evidence>
<dbReference type="PANTHER" id="PTHR24123:SF33">
    <property type="entry name" value="PROTEIN HOS4"/>
    <property type="match status" value="1"/>
</dbReference>
<feature type="repeat" description="ANK" evidence="3">
    <location>
        <begin position="57"/>
        <end position="89"/>
    </location>
</feature>
<dbReference type="Pfam" id="PF00023">
    <property type="entry name" value="Ank"/>
    <property type="match status" value="1"/>
</dbReference>
<name>A0AAE0G7L9_9CHLO</name>
<dbReference type="PANTHER" id="PTHR24123">
    <property type="entry name" value="ANKYRIN REPEAT-CONTAINING"/>
    <property type="match status" value="1"/>
</dbReference>
<keyword evidence="1" id="KW-0677">Repeat</keyword>
<dbReference type="Pfam" id="PF12796">
    <property type="entry name" value="Ank_2"/>
    <property type="match status" value="1"/>
</dbReference>
<keyword evidence="2 3" id="KW-0040">ANK repeat</keyword>
<dbReference type="Gene3D" id="1.25.40.20">
    <property type="entry name" value="Ankyrin repeat-containing domain"/>
    <property type="match status" value="1"/>
</dbReference>
<proteinExistence type="predicted"/>
<comment type="caution">
    <text evidence="5">The sequence shown here is derived from an EMBL/GenBank/DDBJ whole genome shotgun (WGS) entry which is preliminary data.</text>
</comment>
<dbReference type="SMART" id="SM00248">
    <property type="entry name" value="ANK"/>
    <property type="match status" value="3"/>
</dbReference>
<evidence type="ECO:0000256" key="2">
    <source>
        <dbReference type="ARBA" id="ARBA00023043"/>
    </source>
</evidence>